<evidence type="ECO:0000313" key="2">
    <source>
        <dbReference type="EMBL" id="AUR01786.1"/>
    </source>
</evidence>
<evidence type="ECO:0000313" key="3">
    <source>
        <dbReference type="Proteomes" id="UP000236447"/>
    </source>
</evidence>
<dbReference type="Proteomes" id="UP000236447">
    <property type="component" value="Plasmid pP88_e"/>
</dbReference>
<accession>A0A2I7KGS8</accession>
<organism evidence="2 3">
    <name type="scientific">Phaeobacter inhibens</name>
    <dbReference type="NCBI Taxonomy" id="221822"/>
    <lineage>
        <taxon>Bacteria</taxon>
        <taxon>Pseudomonadati</taxon>
        <taxon>Pseudomonadota</taxon>
        <taxon>Alphaproteobacteria</taxon>
        <taxon>Rhodobacterales</taxon>
        <taxon>Roseobacteraceae</taxon>
        <taxon>Phaeobacter</taxon>
    </lineage>
</organism>
<protein>
    <recommendedName>
        <fullName evidence="1">DUF6927 domain-containing protein</fullName>
    </recommendedName>
</protein>
<dbReference type="AlphaFoldDB" id="A0A2I7KGS8"/>
<feature type="domain" description="DUF6927" evidence="1">
    <location>
        <begin position="110"/>
        <end position="187"/>
    </location>
</feature>
<evidence type="ECO:0000259" key="1">
    <source>
        <dbReference type="Pfam" id="PF21992"/>
    </source>
</evidence>
<dbReference type="InterPro" id="IPR053845">
    <property type="entry name" value="DUF6927"/>
</dbReference>
<dbReference type="Pfam" id="PF21992">
    <property type="entry name" value="DUF6927"/>
    <property type="match status" value="1"/>
</dbReference>
<reference evidence="2 3" key="1">
    <citation type="journal article" date="2017" name="Front. Microbiol.">
        <title>Phaeobacter piscinae sp. nov., a species of the Roseobacter group and potential aquaculture probiont.</title>
        <authorList>
            <person name="Sonnenschein E.C."/>
            <person name="Phippen C.B.W."/>
            <person name="Nielsen K.F."/>
            <person name="Mateiu R.V."/>
            <person name="Melchiorsen J."/>
            <person name="Gram L."/>
            <person name="Overmann J."/>
            <person name="Freese H.M."/>
        </authorList>
    </citation>
    <scope>NUCLEOTIDE SEQUENCE [LARGE SCALE GENOMIC DNA]</scope>
    <source>
        <strain evidence="2 3">P88</strain>
        <plasmid evidence="3">pp88_e</plasmid>
    </source>
</reference>
<reference evidence="2 3" key="2">
    <citation type="journal article" date="2017" name="Genome Biol. Evol.">
        <title>Trajectories and Drivers of Genome Evolution in Surface-Associated Marine Phaeobacter.</title>
        <authorList>
            <person name="Freese H.M."/>
            <person name="Sikorski J."/>
            <person name="Bunk B."/>
            <person name="Scheuner C."/>
            <person name="Meier-Kolthoff J.P."/>
            <person name="Sproer C."/>
            <person name="Gram L."/>
            <person name="Overmann J."/>
        </authorList>
    </citation>
    <scope>NUCLEOTIDE SEQUENCE [LARGE SCALE GENOMIC DNA]</scope>
    <source>
        <strain evidence="2 3">P88</strain>
        <plasmid evidence="3">pp88_e</plasmid>
    </source>
</reference>
<dbReference type="EMBL" id="CP010730">
    <property type="protein sequence ID" value="AUR01786.1"/>
    <property type="molecule type" value="Genomic_DNA"/>
</dbReference>
<proteinExistence type="predicted"/>
<keyword evidence="2" id="KW-0614">Plasmid</keyword>
<name>A0A2I7KGS8_9RHOB</name>
<sequence>MGWTCLHTPPHDEKAEIERLVTYENEDRAMRPILTTRKGSVWYVAVEVTCKTEETETYGYTRDSLGRYVFAAVILTRRGGGEWCYKDMEESMGPCEAMAPKKLLDLLSETDREYAVSWRERCRKNAALVSRKVNHGDVVRFEQPLTFGDGIERQTFKVIKERFAGYRRATTCFECVDTGTTCRISRFMQRNWSKV</sequence>
<geneLocation type="plasmid" evidence="3">
    <name>pp88_e</name>
</geneLocation>
<gene>
    <name evidence="2" type="ORF">PhaeoP88_04474</name>
</gene>